<organism evidence="1 2">
    <name type="scientific">Candidatus Oscillibacter excrementigallinarum</name>
    <dbReference type="NCBI Taxonomy" id="2838716"/>
    <lineage>
        <taxon>Bacteria</taxon>
        <taxon>Bacillati</taxon>
        <taxon>Bacillota</taxon>
        <taxon>Clostridia</taxon>
        <taxon>Eubacteriales</taxon>
        <taxon>Oscillospiraceae</taxon>
        <taxon>Oscillibacter</taxon>
    </lineage>
</organism>
<evidence type="ECO:0000313" key="1">
    <source>
        <dbReference type="EMBL" id="HJB13739.1"/>
    </source>
</evidence>
<sequence>MRNRISERRAETALEGASALTLAGALLRLAPASPPDWAALWNAITALPWGGPLWLLLRAALTLAGTIF</sequence>
<reference evidence="1" key="2">
    <citation type="submission" date="2021-04" db="EMBL/GenBank/DDBJ databases">
        <authorList>
            <person name="Gilroy R."/>
        </authorList>
    </citation>
    <scope>NUCLEOTIDE SEQUENCE</scope>
    <source>
        <strain evidence="1">ChiBcec18-1249</strain>
    </source>
</reference>
<name>A0A9D2LJ83_9FIRM</name>
<dbReference type="AlphaFoldDB" id="A0A9D2LJ83"/>
<accession>A0A9D2LJ83</accession>
<dbReference type="Proteomes" id="UP000823824">
    <property type="component" value="Unassembled WGS sequence"/>
</dbReference>
<gene>
    <name evidence="1" type="ORF">H9787_08505</name>
</gene>
<dbReference type="EMBL" id="DWZJ01000073">
    <property type="protein sequence ID" value="HJB13739.1"/>
    <property type="molecule type" value="Genomic_DNA"/>
</dbReference>
<comment type="caution">
    <text evidence="1">The sequence shown here is derived from an EMBL/GenBank/DDBJ whole genome shotgun (WGS) entry which is preliminary data.</text>
</comment>
<reference evidence="1" key="1">
    <citation type="journal article" date="2021" name="PeerJ">
        <title>Extensive microbial diversity within the chicken gut microbiome revealed by metagenomics and culture.</title>
        <authorList>
            <person name="Gilroy R."/>
            <person name="Ravi A."/>
            <person name="Getino M."/>
            <person name="Pursley I."/>
            <person name="Horton D.L."/>
            <person name="Alikhan N.F."/>
            <person name="Baker D."/>
            <person name="Gharbi K."/>
            <person name="Hall N."/>
            <person name="Watson M."/>
            <person name="Adriaenssens E.M."/>
            <person name="Foster-Nyarko E."/>
            <person name="Jarju S."/>
            <person name="Secka A."/>
            <person name="Antonio M."/>
            <person name="Oren A."/>
            <person name="Chaudhuri R.R."/>
            <person name="La Ragione R."/>
            <person name="Hildebrand F."/>
            <person name="Pallen M.J."/>
        </authorList>
    </citation>
    <scope>NUCLEOTIDE SEQUENCE</scope>
    <source>
        <strain evidence="1">ChiBcec18-1249</strain>
    </source>
</reference>
<proteinExistence type="predicted"/>
<evidence type="ECO:0000313" key="2">
    <source>
        <dbReference type="Proteomes" id="UP000823824"/>
    </source>
</evidence>
<protein>
    <submittedName>
        <fullName evidence="1">Uncharacterized protein</fullName>
    </submittedName>
</protein>